<dbReference type="Gene3D" id="2.30.40.10">
    <property type="entry name" value="Urease, subunit C, domain 1"/>
    <property type="match status" value="1"/>
</dbReference>
<dbReference type="Gene3D" id="3.20.20.140">
    <property type="entry name" value="Metal-dependent hydrolases"/>
    <property type="match status" value="1"/>
</dbReference>
<organism evidence="2 3">
    <name type="scientific">Psychrobacillus vulpis</name>
    <dbReference type="NCBI Taxonomy" id="2325572"/>
    <lineage>
        <taxon>Bacteria</taxon>
        <taxon>Bacillati</taxon>
        <taxon>Bacillota</taxon>
        <taxon>Bacilli</taxon>
        <taxon>Bacillales</taxon>
        <taxon>Bacillaceae</taxon>
        <taxon>Psychrobacillus</taxon>
    </lineage>
</organism>
<dbReference type="OrthoDB" id="9767366at2"/>
<dbReference type="SUPFAM" id="SSF51338">
    <property type="entry name" value="Composite domain of metallo-dependent hydrolases"/>
    <property type="match status" value="1"/>
</dbReference>
<sequence>MKILWTDGNIHTMHKDGEKVDAVLVEDGKIIQTGRKEELLELADVVHSLDGASMYPGFVDSHIHLIGHGEKLAYLDLSLIDSIEEIVDEVTSRVLNEKWYVAEGWNDNKLKENRPITRYDLDKMKDTPVVLKRICRHVLVANTKAIELAGITKETPNPTGGIIGKDTEGNLNGLFYDSAQQLITSKIPPTTTDYLVEVIKSSVSDLQSKGLTGVHTEDMAYYGPYTVPLKAYRKVIGRSFRTHLLRHHDVFEEMQGEKETSSFIEFGAMKIFIDGSLGGHTALLSEDYSDNPGNKGVAVHKPEKLEQLVRMARSYNETIAVHVIGDKAVEIILDLIEKYPVPSGKKDRLIHVNVLREDLVNRMAELPVVLDLQPMFVPSDFPWVKERLGKDRLKWSYAWKTLISRGFDCSGGSDSPIEIADPLLGMDAAVNNKYLPDQALTAFEAISLFTTGSAKAIGKERERGRILPGFDADFTIVDIELNETTFRKASIVETIVAGETVYLNNSLREK</sequence>
<reference evidence="2 3" key="1">
    <citation type="submission" date="2019-06" db="EMBL/GenBank/DDBJ databases">
        <title>Psychrobacillus vulpis sp. nov., a new species isolated from feces of a red fox that inhabits in The Tablas de Daimiel Natural Park, Albacete, Spain.</title>
        <authorList>
            <person name="Rodriguez M."/>
            <person name="Reina J.C."/>
            <person name="Bejar V."/>
            <person name="Llamas I."/>
        </authorList>
    </citation>
    <scope>NUCLEOTIDE SEQUENCE [LARGE SCALE GENOMIC DNA]</scope>
    <source>
        <strain evidence="2 3">Z8</strain>
    </source>
</reference>
<dbReference type="EMBL" id="VDGI01000004">
    <property type="protein sequence ID" value="TQR20739.1"/>
    <property type="molecule type" value="Genomic_DNA"/>
</dbReference>
<keyword evidence="2" id="KW-0378">Hydrolase</keyword>
<dbReference type="CDD" id="cd01300">
    <property type="entry name" value="YtcJ_like"/>
    <property type="match status" value="1"/>
</dbReference>
<dbReference type="RefSeq" id="WP_142641777.1">
    <property type="nucleotide sequence ID" value="NZ_VDGI01000004.1"/>
</dbReference>
<evidence type="ECO:0000313" key="3">
    <source>
        <dbReference type="Proteomes" id="UP000316626"/>
    </source>
</evidence>
<dbReference type="Pfam" id="PF07969">
    <property type="entry name" value="Amidohydro_3"/>
    <property type="match status" value="1"/>
</dbReference>
<comment type="caution">
    <text evidence="2">The sequence shown here is derived from an EMBL/GenBank/DDBJ whole genome shotgun (WGS) entry which is preliminary data.</text>
</comment>
<evidence type="ECO:0000259" key="1">
    <source>
        <dbReference type="Pfam" id="PF07969"/>
    </source>
</evidence>
<dbReference type="InterPro" id="IPR013108">
    <property type="entry name" value="Amidohydro_3"/>
</dbReference>
<dbReference type="AlphaFoldDB" id="A0A544TTG9"/>
<dbReference type="GO" id="GO:0016810">
    <property type="term" value="F:hydrolase activity, acting on carbon-nitrogen (but not peptide) bonds"/>
    <property type="evidence" value="ECO:0007669"/>
    <property type="project" value="InterPro"/>
</dbReference>
<dbReference type="Gene3D" id="3.10.310.70">
    <property type="match status" value="1"/>
</dbReference>
<accession>A0A544TTG9</accession>
<feature type="domain" description="Amidohydrolase 3" evidence="1">
    <location>
        <begin position="49"/>
        <end position="502"/>
    </location>
</feature>
<dbReference type="PANTHER" id="PTHR22642:SF2">
    <property type="entry name" value="PROTEIN LONG AFTER FAR-RED 3"/>
    <property type="match status" value="1"/>
</dbReference>
<proteinExistence type="predicted"/>
<dbReference type="Proteomes" id="UP000316626">
    <property type="component" value="Unassembled WGS sequence"/>
</dbReference>
<dbReference type="SUPFAM" id="SSF51556">
    <property type="entry name" value="Metallo-dependent hydrolases"/>
    <property type="match status" value="1"/>
</dbReference>
<keyword evidence="3" id="KW-1185">Reference proteome</keyword>
<evidence type="ECO:0000313" key="2">
    <source>
        <dbReference type="EMBL" id="TQR20739.1"/>
    </source>
</evidence>
<dbReference type="PANTHER" id="PTHR22642">
    <property type="entry name" value="IMIDAZOLONEPROPIONASE"/>
    <property type="match status" value="1"/>
</dbReference>
<dbReference type="InterPro" id="IPR033932">
    <property type="entry name" value="YtcJ-like"/>
</dbReference>
<gene>
    <name evidence="2" type="ORF">FG384_06510</name>
</gene>
<name>A0A544TTG9_9BACI</name>
<dbReference type="InterPro" id="IPR032466">
    <property type="entry name" value="Metal_Hydrolase"/>
</dbReference>
<dbReference type="InterPro" id="IPR011059">
    <property type="entry name" value="Metal-dep_hydrolase_composite"/>
</dbReference>
<protein>
    <submittedName>
        <fullName evidence="2">Amidohydrolase</fullName>
    </submittedName>
</protein>